<dbReference type="GO" id="GO:0035023">
    <property type="term" value="P:regulation of Rho protein signal transduction"/>
    <property type="evidence" value="ECO:0007669"/>
    <property type="project" value="TreeGrafter"/>
</dbReference>
<accession>A0A8C6TJ15</accession>
<dbReference type="SUPFAM" id="SSF48403">
    <property type="entry name" value="Ankyrin repeat"/>
    <property type="match status" value="1"/>
</dbReference>
<dbReference type="PANTHER" id="PTHR13944">
    <property type="entry name" value="AGAP007712-PA"/>
    <property type="match status" value="1"/>
</dbReference>
<dbReference type="Proteomes" id="UP000694523">
    <property type="component" value="Unplaced"/>
</dbReference>
<sequence length="251" mass="28323">LMPQPCQYGWGRCVITVQLTEEELAVAGEGHKYFLLFSGSTQRHLTSTQRSSHDTLQALCPAHDCCEAVLVTLCSISRGVLPIPEDCAGHVTPLAENRFCFVQDLAFDMAQFLVRYILLTIIWALLLDECHIPLRECERLDESLALALHHLVLPPGWSLLGSKQLGPQETLLHFSARRGLLQVTQFLLQQPGAKEAVRLVNRQGHTPAAVAALKGHDCLHQLLIRQVEWLFEYSLLNLWSFYLFFTELLLN</sequence>
<reference evidence="1" key="1">
    <citation type="submission" date="2025-08" db="UniProtKB">
        <authorList>
            <consortium name="Ensembl"/>
        </authorList>
    </citation>
    <scope>IDENTIFICATION</scope>
</reference>
<evidence type="ECO:0000313" key="1">
    <source>
        <dbReference type="Ensembl" id="ENSNMLP00000021463.1"/>
    </source>
</evidence>
<proteinExistence type="predicted"/>
<evidence type="ECO:0000313" key="2">
    <source>
        <dbReference type="Proteomes" id="UP000694523"/>
    </source>
</evidence>
<reference evidence="1" key="2">
    <citation type="submission" date="2025-09" db="UniProtKB">
        <authorList>
            <consortium name="Ensembl"/>
        </authorList>
    </citation>
    <scope>IDENTIFICATION</scope>
</reference>
<keyword evidence="2" id="KW-1185">Reference proteome</keyword>
<name>A0A8C6TJ15_9GOBI</name>
<dbReference type="InterPro" id="IPR051632">
    <property type="entry name" value="Rho_GEF"/>
</dbReference>
<dbReference type="PANTHER" id="PTHR13944:SF23">
    <property type="entry name" value="RHO GUANINE NUCLEOTIDE EXCHANGE FACTOR 18"/>
    <property type="match status" value="1"/>
</dbReference>
<dbReference type="Gene3D" id="1.25.40.20">
    <property type="entry name" value="Ankyrin repeat-containing domain"/>
    <property type="match status" value="1"/>
</dbReference>
<protein>
    <submittedName>
        <fullName evidence="1">Uncharacterized protein</fullName>
    </submittedName>
</protein>
<organism evidence="1 2">
    <name type="scientific">Neogobius melanostomus</name>
    <name type="common">round goby</name>
    <dbReference type="NCBI Taxonomy" id="47308"/>
    <lineage>
        <taxon>Eukaryota</taxon>
        <taxon>Metazoa</taxon>
        <taxon>Chordata</taxon>
        <taxon>Craniata</taxon>
        <taxon>Vertebrata</taxon>
        <taxon>Euteleostomi</taxon>
        <taxon>Actinopterygii</taxon>
        <taxon>Neopterygii</taxon>
        <taxon>Teleostei</taxon>
        <taxon>Neoteleostei</taxon>
        <taxon>Acanthomorphata</taxon>
        <taxon>Gobiaria</taxon>
        <taxon>Gobiiformes</taxon>
        <taxon>Gobioidei</taxon>
        <taxon>Gobiidae</taxon>
        <taxon>Benthophilinae</taxon>
        <taxon>Neogobiini</taxon>
        <taxon>Neogobius</taxon>
    </lineage>
</organism>
<dbReference type="Ensembl" id="ENSNMLT00000024067.1">
    <property type="protein sequence ID" value="ENSNMLP00000021463.1"/>
    <property type="gene ID" value="ENSNMLG00000013936.1"/>
</dbReference>
<dbReference type="GO" id="GO:0005886">
    <property type="term" value="C:plasma membrane"/>
    <property type="evidence" value="ECO:0007669"/>
    <property type="project" value="TreeGrafter"/>
</dbReference>
<dbReference type="InterPro" id="IPR036770">
    <property type="entry name" value="Ankyrin_rpt-contain_sf"/>
</dbReference>
<dbReference type="AlphaFoldDB" id="A0A8C6TJ15"/>